<dbReference type="STRING" id="1235802.C823_03982"/>
<evidence type="ECO:0000256" key="2">
    <source>
        <dbReference type="SAM" id="MobiDB-lite"/>
    </source>
</evidence>
<keyword evidence="1" id="KW-0378">Hydrolase</keyword>
<dbReference type="OrthoDB" id="43070at2"/>
<dbReference type="SMART" id="SM00646">
    <property type="entry name" value="Ami_3"/>
    <property type="match status" value="1"/>
</dbReference>
<dbReference type="PANTHER" id="PTHR30404">
    <property type="entry name" value="N-ACETYLMURAMOYL-L-ALANINE AMIDASE"/>
    <property type="match status" value="1"/>
</dbReference>
<dbReference type="InterPro" id="IPR002508">
    <property type="entry name" value="MurNAc-LAA_cat"/>
</dbReference>
<feature type="compositionally biased region" description="Basic and acidic residues" evidence="2">
    <location>
        <begin position="29"/>
        <end position="40"/>
    </location>
</feature>
<keyword evidence="3" id="KW-0732">Signal</keyword>
<feature type="region of interest" description="Disordered" evidence="2">
    <location>
        <begin position="156"/>
        <end position="175"/>
    </location>
</feature>
<dbReference type="Gene3D" id="2.30.30.40">
    <property type="entry name" value="SH3 Domains"/>
    <property type="match status" value="1"/>
</dbReference>
<evidence type="ECO:0000259" key="4">
    <source>
        <dbReference type="SMART" id="SM00646"/>
    </source>
</evidence>
<evidence type="ECO:0000256" key="3">
    <source>
        <dbReference type="SAM" id="SignalP"/>
    </source>
</evidence>
<keyword evidence="6" id="KW-1185">Reference proteome</keyword>
<dbReference type="Pfam" id="PF01520">
    <property type="entry name" value="Amidase_3"/>
    <property type="match status" value="1"/>
</dbReference>
<dbReference type="AlphaFoldDB" id="N2A321"/>
<dbReference type="SUPFAM" id="SSF53187">
    <property type="entry name" value="Zn-dependent exopeptidases"/>
    <property type="match status" value="1"/>
</dbReference>
<dbReference type="GO" id="GO:0030288">
    <property type="term" value="C:outer membrane-bounded periplasmic space"/>
    <property type="evidence" value="ECO:0007669"/>
    <property type="project" value="TreeGrafter"/>
</dbReference>
<feature type="domain" description="MurNAc-LAA" evidence="4">
    <location>
        <begin position="260"/>
        <end position="379"/>
    </location>
</feature>
<dbReference type="Proteomes" id="UP000012589">
    <property type="component" value="Unassembled WGS sequence"/>
</dbReference>
<name>N2A321_9FIRM</name>
<dbReference type="EMBL" id="AQFT01000120">
    <property type="protein sequence ID" value="EMZ22601.1"/>
    <property type="molecule type" value="Genomic_DNA"/>
</dbReference>
<evidence type="ECO:0000313" key="5">
    <source>
        <dbReference type="EMBL" id="EMZ22601.1"/>
    </source>
</evidence>
<evidence type="ECO:0000313" key="6">
    <source>
        <dbReference type="Proteomes" id="UP000012589"/>
    </source>
</evidence>
<gene>
    <name evidence="5" type="ORF">C823_03982</name>
</gene>
<proteinExistence type="predicted"/>
<dbReference type="eggNOG" id="COG0860">
    <property type="taxonomic scope" value="Bacteria"/>
</dbReference>
<feature type="signal peptide" evidence="3">
    <location>
        <begin position="1"/>
        <end position="25"/>
    </location>
</feature>
<dbReference type="PROSITE" id="PS51257">
    <property type="entry name" value="PROKAR_LIPOPROTEIN"/>
    <property type="match status" value="1"/>
</dbReference>
<protein>
    <recommendedName>
        <fullName evidence="4">MurNAc-LAA domain-containing protein</fullName>
    </recommendedName>
</protein>
<dbReference type="HOGENOM" id="CLU_014322_3_0_9"/>
<organism evidence="5 6">
    <name type="scientific">Eubacterium plexicaudatum ASF492</name>
    <dbReference type="NCBI Taxonomy" id="1235802"/>
    <lineage>
        <taxon>Bacteria</taxon>
        <taxon>Bacillati</taxon>
        <taxon>Bacillota</taxon>
        <taxon>Clostridia</taxon>
        <taxon>Eubacteriales</taxon>
        <taxon>Eubacteriaceae</taxon>
        <taxon>Eubacterium</taxon>
    </lineage>
</organism>
<dbReference type="GO" id="GO:0009253">
    <property type="term" value="P:peptidoglycan catabolic process"/>
    <property type="evidence" value="ECO:0007669"/>
    <property type="project" value="InterPro"/>
</dbReference>
<comment type="caution">
    <text evidence="5">The sequence shown here is derived from an EMBL/GenBank/DDBJ whole genome shotgun (WGS) entry which is preliminary data.</text>
</comment>
<dbReference type="PATRIC" id="fig|1235802.3.peg.4212"/>
<accession>N2A321</accession>
<dbReference type="CDD" id="cd02696">
    <property type="entry name" value="MurNAc-LAA"/>
    <property type="match status" value="1"/>
</dbReference>
<dbReference type="GO" id="GO:0008745">
    <property type="term" value="F:N-acetylmuramoyl-L-alanine amidase activity"/>
    <property type="evidence" value="ECO:0007669"/>
    <property type="project" value="InterPro"/>
</dbReference>
<sequence length="385" mass="42790">MQGHKRKRYLWPALLCVLLCTVAACGEKKNKPQSIPDDRPITGQSDLQNPEVEDDEEDAAQIQNPEAEDDEEDTAQIQNPEAEDAVVQVPEEVFKEKKYTAANVYLRAEASGQSKDLALLVKGSVVYQSSQEDEWSHVKDRAGNQGYVYSKYLTDKKPEKARKNKKSEKTEVQNTNGKRIVIDPGHQEHANSALEPLGPGSDEMKAKVTGGTSGVSTGTAEYQLNLDVSLKLRDELQRRGYEVIMIRETNDVDIGNRDRAEIANNADADVFVRIHANGSQDSSAAGMMTICQTESNPYNGQLYRQSRKLSEDILDCAAAATGAEKEYVWETDSMSGINWCQVPVTIFEMGYMSNPQEDERLSQSDYQDRIADGIADGIDRFLAKP</sequence>
<feature type="region of interest" description="Disordered" evidence="2">
    <location>
        <begin position="29"/>
        <end position="85"/>
    </location>
</feature>
<reference evidence="5 6" key="1">
    <citation type="journal article" date="2014" name="Genome Announc.">
        <title>Draft genome sequences of the altered schaedler flora, a defined bacterial community from gnotobiotic mice.</title>
        <authorList>
            <person name="Wannemuehler M.J."/>
            <person name="Overstreet A.M."/>
            <person name="Ward D.V."/>
            <person name="Phillips G.J."/>
        </authorList>
    </citation>
    <scope>NUCLEOTIDE SEQUENCE [LARGE SCALE GENOMIC DNA]</scope>
    <source>
        <strain evidence="5 6">ASF492</strain>
    </source>
</reference>
<evidence type="ECO:0000256" key="1">
    <source>
        <dbReference type="ARBA" id="ARBA00022801"/>
    </source>
</evidence>
<dbReference type="Gene3D" id="3.40.630.40">
    <property type="entry name" value="Zn-dependent exopeptidases"/>
    <property type="match status" value="1"/>
</dbReference>
<feature type="chain" id="PRO_5004114364" description="MurNAc-LAA domain-containing protein" evidence="3">
    <location>
        <begin position="26"/>
        <end position="385"/>
    </location>
</feature>
<dbReference type="PANTHER" id="PTHR30404:SF0">
    <property type="entry name" value="N-ACETYLMURAMOYL-L-ALANINE AMIDASE AMIC"/>
    <property type="match status" value="1"/>
</dbReference>
<dbReference type="InterPro" id="IPR050695">
    <property type="entry name" value="N-acetylmuramoyl_amidase_3"/>
</dbReference>